<organism evidence="1 2">
    <name type="scientific">Planctomyces bekefii</name>
    <dbReference type="NCBI Taxonomy" id="1653850"/>
    <lineage>
        <taxon>Bacteria</taxon>
        <taxon>Pseudomonadati</taxon>
        <taxon>Planctomycetota</taxon>
        <taxon>Planctomycetia</taxon>
        <taxon>Planctomycetales</taxon>
        <taxon>Planctomycetaceae</taxon>
        <taxon>Planctomyces</taxon>
    </lineage>
</organism>
<dbReference type="EMBL" id="SRHE01000520">
    <property type="protein sequence ID" value="TWW08752.1"/>
    <property type="molecule type" value="Genomic_DNA"/>
</dbReference>
<name>A0A5C6M411_9PLAN</name>
<sequence length="260" mass="28857">MRGKCPWQILSLELTEKKDQVAIERAELHLDTQQFSANLLSISKKYFGVRTRVEIVDAAGGDYWLIFEFGRPNIKGKLRVIQGTSHRADQSHGVGGFRIHLDTEGEKLLLTVSDFFGVGYLPQGLVSVPLRYLADALGLKGLLSQRTPRKHLRSLFECEFPGFAPVLALLRSMHLGNPVHRGGSTAATVSGQRGLEESLQVDAAVDALKDALLRSERKLYAKLHRDLEVQGLTLVSPRKEWAGDLPLLPIEAIEAREKDS</sequence>
<dbReference type="AlphaFoldDB" id="A0A5C6M411"/>
<protein>
    <submittedName>
        <fullName evidence="1">Uncharacterized protein</fullName>
    </submittedName>
</protein>
<reference evidence="1 2" key="1">
    <citation type="submission" date="2019-08" db="EMBL/GenBank/DDBJ databases">
        <title>100 year-old enigma solved: identification of Planctomyces bekefii, the type genus and species of the phylum Planctomycetes.</title>
        <authorList>
            <person name="Svetlana D.N."/>
            <person name="Overmann J."/>
        </authorList>
    </citation>
    <scope>NUCLEOTIDE SEQUENCE [LARGE SCALE GENOMIC DNA]</scope>
    <source>
        <strain evidence="1">Phe10_nw2017</strain>
    </source>
</reference>
<reference evidence="1 2" key="2">
    <citation type="submission" date="2019-08" db="EMBL/GenBank/DDBJ databases">
        <authorList>
            <person name="Henke P."/>
        </authorList>
    </citation>
    <scope>NUCLEOTIDE SEQUENCE [LARGE SCALE GENOMIC DNA]</scope>
    <source>
        <strain evidence="1">Phe10_nw2017</strain>
    </source>
</reference>
<dbReference type="Proteomes" id="UP000321083">
    <property type="component" value="Unassembled WGS sequence"/>
</dbReference>
<proteinExistence type="predicted"/>
<accession>A0A5C6M411</accession>
<evidence type="ECO:0000313" key="2">
    <source>
        <dbReference type="Proteomes" id="UP000321083"/>
    </source>
</evidence>
<evidence type="ECO:0000313" key="1">
    <source>
        <dbReference type="EMBL" id="TWW08752.1"/>
    </source>
</evidence>
<gene>
    <name evidence="1" type="ORF">E3A20_21200</name>
</gene>
<keyword evidence="2" id="KW-1185">Reference proteome</keyword>
<comment type="caution">
    <text evidence="1">The sequence shown here is derived from an EMBL/GenBank/DDBJ whole genome shotgun (WGS) entry which is preliminary data.</text>
</comment>